<dbReference type="PANTHER" id="PTHR43713">
    <property type="entry name" value="GLUTAMATE-1-SEMIALDEHYDE 2,1-AMINOMUTASE"/>
    <property type="match status" value="1"/>
</dbReference>
<feature type="non-terminal residue" evidence="2">
    <location>
        <position position="1"/>
    </location>
</feature>
<proteinExistence type="predicted"/>
<sequence>IPHTINRITSMFTLFFNPGPVTDYGSAAQSETRLYARYFTGMLKAGIYLPPSQFEACFVSTEHRQKDFNKTITAIRKLAF</sequence>
<dbReference type="Gene3D" id="3.90.1150.10">
    <property type="entry name" value="Aspartate Aminotransferase, domain 1"/>
    <property type="match status" value="1"/>
</dbReference>
<dbReference type="PANTHER" id="PTHR43713:SF3">
    <property type="entry name" value="GLUTAMATE-1-SEMIALDEHYDE 2,1-AMINOMUTASE 1, CHLOROPLASTIC-RELATED"/>
    <property type="match status" value="1"/>
</dbReference>
<comment type="caution">
    <text evidence="2">The sequence shown here is derived from an EMBL/GenBank/DDBJ whole genome shotgun (WGS) entry which is preliminary data.</text>
</comment>
<dbReference type="AlphaFoldDB" id="X1EIK4"/>
<name>X1EIK4_9ZZZZ</name>
<comment type="cofactor">
    <cofactor evidence="1">
        <name>pyridoxal 5'-phosphate</name>
        <dbReference type="ChEBI" id="CHEBI:597326"/>
    </cofactor>
</comment>
<evidence type="ECO:0000256" key="1">
    <source>
        <dbReference type="ARBA" id="ARBA00001933"/>
    </source>
</evidence>
<accession>X1EIK4</accession>
<evidence type="ECO:0000313" key="2">
    <source>
        <dbReference type="EMBL" id="GAH08458.1"/>
    </source>
</evidence>
<gene>
    <name evidence="2" type="ORF">S01H4_53805</name>
</gene>
<dbReference type="EMBL" id="BART01030896">
    <property type="protein sequence ID" value="GAH08458.1"/>
    <property type="molecule type" value="Genomic_DNA"/>
</dbReference>
<reference evidence="2" key="1">
    <citation type="journal article" date="2014" name="Front. Microbiol.">
        <title>High frequency of phylogenetically diverse reductive dehalogenase-homologous genes in deep subseafloor sedimentary metagenomes.</title>
        <authorList>
            <person name="Kawai M."/>
            <person name="Futagami T."/>
            <person name="Toyoda A."/>
            <person name="Takaki Y."/>
            <person name="Nishi S."/>
            <person name="Hori S."/>
            <person name="Arai W."/>
            <person name="Tsubouchi T."/>
            <person name="Morono Y."/>
            <person name="Uchiyama I."/>
            <person name="Ito T."/>
            <person name="Fujiyama A."/>
            <person name="Inagaki F."/>
            <person name="Takami H."/>
        </authorList>
    </citation>
    <scope>NUCLEOTIDE SEQUENCE</scope>
    <source>
        <strain evidence="2">Expedition CK06-06</strain>
    </source>
</reference>
<dbReference type="SUPFAM" id="SSF53383">
    <property type="entry name" value="PLP-dependent transferases"/>
    <property type="match status" value="1"/>
</dbReference>
<protein>
    <recommendedName>
        <fullName evidence="3">Aspartate aminotransferase family protein</fullName>
    </recommendedName>
</protein>
<dbReference type="InterPro" id="IPR015424">
    <property type="entry name" value="PyrdxlP-dep_Trfase"/>
</dbReference>
<organism evidence="2">
    <name type="scientific">marine sediment metagenome</name>
    <dbReference type="NCBI Taxonomy" id="412755"/>
    <lineage>
        <taxon>unclassified sequences</taxon>
        <taxon>metagenomes</taxon>
        <taxon>ecological metagenomes</taxon>
    </lineage>
</organism>
<dbReference type="InterPro" id="IPR015422">
    <property type="entry name" value="PyrdxlP-dep_Trfase_small"/>
</dbReference>
<evidence type="ECO:0008006" key="3">
    <source>
        <dbReference type="Google" id="ProtNLM"/>
    </source>
</evidence>